<dbReference type="Pfam" id="PF06938">
    <property type="entry name" value="DUF1285_N"/>
    <property type="match status" value="1"/>
</dbReference>
<evidence type="ECO:0000313" key="3">
    <source>
        <dbReference type="EMBL" id="GGB34776.1"/>
    </source>
</evidence>
<dbReference type="InterPro" id="IPR023361">
    <property type="entry name" value="DUF1285_beta_roll_sf"/>
</dbReference>
<evidence type="ECO:0000259" key="2">
    <source>
        <dbReference type="Pfam" id="PF21028"/>
    </source>
</evidence>
<feature type="domain" description="DUF1285" evidence="2">
    <location>
        <begin position="54"/>
        <end position="148"/>
    </location>
</feature>
<dbReference type="Gene3D" id="3.10.540.10">
    <property type="entry name" value="duf1285 like domain"/>
    <property type="match status" value="1"/>
</dbReference>
<dbReference type="Proteomes" id="UP000605148">
    <property type="component" value="Unassembled WGS sequence"/>
</dbReference>
<dbReference type="Pfam" id="PF21028">
    <property type="entry name" value="DUF1285_C"/>
    <property type="match status" value="1"/>
</dbReference>
<comment type="caution">
    <text evidence="3">The sequence shown here is derived from an EMBL/GenBank/DDBJ whole genome shotgun (WGS) entry which is preliminary data.</text>
</comment>
<dbReference type="Gene3D" id="2.30.270.10">
    <property type="entry name" value="duf1285 protein"/>
    <property type="match status" value="1"/>
</dbReference>
<dbReference type="InterPro" id="IPR048342">
    <property type="entry name" value="DUF1285_C"/>
</dbReference>
<reference evidence="3" key="2">
    <citation type="submission" date="2020-09" db="EMBL/GenBank/DDBJ databases">
        <authorList>
            <person name="Sun Q."/>
            <person name="Zhou Y."/>
        </authorList>
    </citation>
    <scope>NUCLEOTIDE SEQUENCE</scope>
    <source>
        <strain evidence="3">CGMCC 1.12426</strain>
    </source>
</reference>
<evidence type="ECO:0008006" key="5">
    <source>
        <dbReference type="Google" id="ProtNLM"/>
    </source>
</evidence>
<accession>A0A916WW67</accession>
<dbReference type="PIRSF" id="PIRSF029557">
    <property type="entry name" value="UCP029557"/>
    <property type="match status" value="1"/>
</dbReference>
<proteinExistence type="predicted"/>
<dbReference type="InterPro" id="IPR048341">
    <property type="entry name" value="DUF1285_N"/>
</dbReference>
<keyword evidence="4" id="KW-1185">Reference proteome</keyword>
<protein>
    <recommendedName>
        <fullName evidence="5">Proteophosphoglycan</fullName>
    </recommendedName>
</protein>
<feature type="domain" description="DUF1285" evidence="1">
    <location>
        <begin position="1"/>
        <end position="53"/>
    </location>
</feature>
<evidence type="ECO:0000259" key="1">
    <source>
        <dbReference type="Pfam" id="PF06938"/>
    </source>
</evidence>
<organism evidence="3 4">
    <name type="scientific">Roseibium aquae</name>
    <dbReference type="NCBI Taxonomy" id="1323746"/>
    <lineage>
        <taxon>Bacteria</taxon>
        <taxon>Pseudomonadati</taxon>
        <taxon>Pseudomonadota</taxon>
        <taxon>Alphaproteobacteria</taxon>
        <taxon>Hyphomicrobiales</taxon>
        <taxon>Stappiaceae</taxon>
        <taxon>Roseibium</taxon>
    </lineage>
</organism>
<dbReference type="InterPro" id="IPR010707">
    <property type="entry name" value="DUF1285"/>
</dbReference>
<name>A0A916WW67_9HYPH</name>
<gene>
    <name evidence="3" type="ORF">GCM10011316_03580</name>
</gene>
<evidence type="ECO:0000313" key="4">
    <source>
        <dbReference type="Proteomes" id="UP000605148"/>
    </source>
</evidence>
<dbReference type="AlphaFoldDB" id="A0A916WW67"/>
<dbReference type="EMBL" id="BMFA01000001">
    <property type="protein sequence ID" value="GGB34776.1"/>
    <property type="molecule type" value="Genomic_DNA"/>
</dbReference>
<reference evidence="3" key="1">
    <citation type="journal article" date="2014" name="Int. J. Syst. Evol. Microbiol.">
        <title>Complete genome sequence of Corynebacterium casei LMG S-19264T (=DSM 44701T), isolated from a smear-ripened cheese.</title>
        <authorList>
            <consortium name="US DOE Joint Genome Institute (JGI-PGF)"/>
            <person name="Walter F."/>
            <person name="Albersmeier A."/>
            <person name="Kalinowski J."/>
            <person name="Ruckert C."/>
        </authorList>
    </citation>
    <scope>NUCLEOTIDE SEQUENCE</scope>
    <source>
        <strain evidence="3">CGMCC 1.12426</strain>
    </source>
</reference>
<sequence length="157" mass="17404">MRIASDGSWHYLGSPIGRAPLVRLFGSILRKDEDGRYYLVTPVEKVGITVEDAPFLAVELHAQGKRDTQLITFRTNVGDVVVADADHPFRFATDPDNAGLKPYVLVRGRLEALLARPLLYQLADLFEEHDRGEGPETGVWSGGRFFALPPECLSPKT</sequence>